<feature type="transmembrane region" description="Helical" evidence="9">
    <location>
        <begin position="213"/>
        <end position="246"/>
    </location>
</feature>
<name>A0ABQ8XJG9_9EUKA</name>
<feature type="transmembrane region" description="Helical" evidence="9">
    <location>
        <begin position="267"/>
        <end position="288"/>
    </location>
</feature>
<comment type="subcellular location">
    <subcellularLocation>
        <location evidence="1">Endomembrane system</location>
        <topology evidence="1">Multi-pass membrane protein</topology>
    </subcellularLocation>
</comment>
<accession>A0ABQ8XJG9</accession>
<keyword evidence="7 9" id="KW-1133">Transmembrane helix</keyword>
<dbReference type="InterPro" id="IPR003342">
    <property type="entry name" value="ArnT-like_N"/>
</dbReference>
<dbReference type="Pfam" id="PF16192">
    <property type="entry name" value="PMT_4TMC"/>
    <property type="match status" value="1"/>
</dbReference>
<evidence type="ECO:0000256" key="5">
    <source>
        <dbReference type="ARBA" id="ARBA00022679"/>
    </source>
</evidence>
<evidence type="ECO:0000256" key="7">
    <source>
        <dbReference type="ARBA" id="ARBA00022989"/>
    </source>
</evidence>
<dbReference type="GO" id="GO:0016757">
    <property type="term" value="F:glycosyltransferase activity"/>
    <property type="evidence" value="ECO:0007669"/>
    <property type="project" value="UniProtKB-KW"/>
</dbReference>
<dbReference type="PANTHER" id="PTHR10050:SF46">
    <property type="entry name" value="PROTEIN O-MANNOSYL-TRANSFERASE 2"/>
    <property type="match status" value="1"/>
</dbReference>
<feature type="transmembrane region" description="Helical" evidence="9">
    <location>
        <begin position="40"/>
        <end position="59"/>
    </location>
</feature>
<comment type="pathway">
    <text evidence="2">Protein modification; protein glycosylation.</text>
</comment>
<proteinExistence type="inferred from homology"/>
<reference evidence="12" key="1">
    <citation type="submission" date="2022-08" db="EMBL/GenBank/DDBJ databases">
        <title>Novel sulfate-reducing endosymbionts in the free-living metamonad Anaeramoeba.</title>
        <authorList>
            <person name="Jerlstrom-Hultqvist J."/>
            <person name="Cepicka I."/>
            <person name="Gallot-Lavallee L."/>
            <person name="Salas-Leiva D."/>
            <person name="Curtis B.A."/>
            <person name="Zahonova K."/>
            <person name="Pipaliya S."/>
            <person name="Dacks J."/>
            <person name="Roger A.J."/>
        </authorList>
    </citation>
    <scope>NUCLEOTIDE SEQUENCE</scope>
    <source>
        <strain evidence="12">Schooner1</strain>
    </source>
</reference>
<evidence type="ECO:0000256" key="9">
    <source>
        <dbReference type="SAM" id="Phobius"/>
    </source>
</evidence>
<evidence type="ECO:0000259" key="10">
    <source>
        <dbReference type="Pfam" id="PF02366"/>
    </source>
</evidence>
<dbReference type="Proteomes" id="UP001150062">
    <property type="component" value="Unassembled WGS sequence"/>
</dbReference>
<evidence type="ECO:0000313" key="12">
    <source>
        <dbReference type="EMBL" id="KAJ6232793.1"/>
    </source>
</evidence>
<feature type="transmembrane region" description="Helical" evidence="9">
    <location>
        <begin position="148"/>
        <end position="171"/>
    </location>
</feature>
<feature type="domain" description="ArnT-like N-terminal" evidence="10">
    <location>
        <begin position="52"/>
        <end position="290"/>
    </location>
</feature>
<evidence type="ECO:0000256" key="6">
    <source>
        <dbReference type="ARBA" id="ARBA00022692"/>
    </source>
</evidence>
<evidence type="ECO:0000256" key="3">
    <source>
        <dbReference type="ARBA" id="ARBA00007222"/>
    </source>
</evidence>
<keyword evidence="13" id="KW-1185">Reference proteome</keyword>
<evidence type="ECO:0000259" key="11">
    <source>
        <dbReference type="Pfam" id="PF16192"/>
    </source>
</evidence>
<dbReference type="InterPro" id="IPR032421">
    <property type="entry name" value="PMT_4TMC"/>
</dbReference>
<dbReference type="Pfam" id="PF02366">
    <property type="entry name" value="PMT"/>
    <property type="match status" value="1"/>
</dbReference>
<keyword evidence="6 9" id="KW-0812">Transmembrane</keyword>
<organism evidence="12 13">
    <name type="scientific">Anaeramoeba flamelloides</name>
    <dbReference type="NCBI Taxonomy" id="1746091"/>
    <lineage>
        <taxon>Eukaryota</taxon>
        <taxon>Metamonada</taxon>
        <taxon>Anaeramoebidae</taxon>
        <taxon>Anaeramoeba</taxon>
    </lineage>
</organism>
<keyword evidence="5" id="KW-0808">Transferase</keyword>
<feature type="transmembrane region" description="Helical" evidence="9">
    <location>
        <begin position="392"/>
        <end position="416"/>
    </location>
</feature>
<dbReference type="PANTHER" id="PTHR10050">
    <property type="entry name" value="DOLICHYL-PHOSPHATE-MANNOSE--PROTEIN MANNOSYLTRANSFERASE"/>
    <property type="match status" value="1"/>
</dbReference>
<sequence length="564" mass="65184">MKKEKKSDMYGKKFKNLCKLSQKCGFNLEKTQKAHDSLTFVHYSLDIVFALVIFLVSLYTRFWRLSEPNQVVFDEVHFGGFINKFLKGDYFFDIHPPLAKLIHASIAKACDLTTDFGYTNIGDEYPEGYSYMCLRSADALISSFIAPIFYYTLRTIGISVPVSILTGLMMAFENATIVESRMIVTDSFLFFFVALTIFFDVHASKLKPRSKNWYFFLTLTGLSAGCAFSIKLTSGGLLIALGILHIIRAINKIEAGSMNIKRLFNDVKTRAIILLAMVLLILLISWYFHFGLLPYKTEDSDSMSDKFKAGFVDTNTNSIPHSVGSSSFFSKVIELNVRMHSQNMRIGNQHPYGSVWYEWPFHTCTALRLWDTTVEQTEVGCSRSMYCIGNFIVWWFSAIGAIIGILFLIFKGIIILSSNIIQQEKIYQEYQKMDANGKMNHYLRIIYFYSRTNYFKHILNYFIDPLGFLVTGYLLSLLPFVFITRDTWLYHYIPPLIFAILIFGVTLDIILRVFVPIKLIKISFLIILLSAVYFGWHFFRPLVYAITFDDPEFQKRFIFLSWRP</sequence>
<evidence type="ECO:0000313" key="13">
    <source>
        <dbReference type="Proteomes" id="UP001150062"/>
    </source>
</evidence>
<evidence type="ECO:0000256" key="4">
    <source>
        <dbReference type="ARBA" id="ARBA00022676"/>
    </source>
</evidence>
<gene>
    <name evidence="12" type="ORF">M0813_04600</name>
</gene>
<comment type="caution">
    <text evidence="12">The sequence shown here is derived from an EMBL/GenBank/DDBJ whole genome shotgun (WGS) entry which is preliminary data.</text>
</comment>
<feature type="transmembrane region" description="Helical" evidence="9">
    <location>
        <begin position="489"/>
        <end position="510"/>
    </location>
</feature>
<feature type="transmembrane region" description="Helical" evidence="9">
    <location>
        <begin position="183"/>
        <end position="201"/>
    </location>
</feature>
<keyword evidence="8 9" id="KW-0472">Membrane</keyword>
<feature type="transmembrane region" description="Helical" evidence="9">
    <location>
        <begin position="458"/>
        <end position="483"/>
    </location>
</feature>
<dbReference type="EMBL" id="JAOAOG010000288">
    <property type="protein sequence ID" value="KAJ6232793.1"/>
    <property type="molecule type" value="Genomic_DNA"/>
</dbReference>
<dbReference type="InterPro" id="IPR027005">
    <property type="entry name" value="PMT-like"/>
</dbReference>
<feature type="domain" description="Protein O-mannosyl-transferase C-terminal four TM" evidence="11">
    <location>
        <begin position="328"/>
        <end position="562"/>
    </location>
</feature>
<feature type="transmembrane region" description="Helical" evidence="9">
    <location>
        <begin position="522"/>
        <end position="539"/>
    </location>
</feature>
<comment type="similarity">
    <text evidence="3">Belongs to the glycosyltransferase 39 family.</text>
</comment>
<evidence type="ECO:0000256" key="2">
    <source>
        <dbReference type="ARBA" id="ARBA00004922"/>
    </source>
</evidence>
<keyword evidence="4 12" id="KW-0328">Glycosyltransferase</keyword>
<protein>
    <submittedName>
        <fullName evidence="12">Dolichyl-phosphate-mannose--protein mannosyltransferase</fullName>
    </submittedName>
</protein>
<evidence type="ECO:0000256" key="8">
    <source>
        <dbReference type="ARBA" id="ARBA00023136"/>
    </source>
</evidence>
<evidence type="ECO:0000256" key="1">
    <source>
        <dbReference type="ARBA" id="ARBA00004127"/>
    </source>
</evidence>